<feature type="compositionally biased region" description="Acidic residues" evidence="1">
    <location>
        <begin position="29"/>
        <end position="44"/>
    </location>
</feature>
<feature type="chain" id="PRO_5039307912" evidence="2">
    <location>
        <begin position="20"/>
        <end position="342"/>
    </location>
</feature>
<dbReference type="PANTHER" id="PTHR42941">
    <property type="entry name" value="SLL1037 PROTEIN"/>
    <property type="match status" value="1"/>
</dbReference>
<dbReference type="AlphaFoldDB" id="A0A0C2HNW6"/>
<evidence type="ECO:0000256" key="2">
    <source>
        <dbReference type="SAM" id="SignalP"/>
    </source>
</evidence>
<dbReference type="EMBL" id="JXII01000003">
    <property type="protein sequence ID" value="KIH71166.1"/>
    <property type="molecule type" value="Genomic_DNA"/>
</dbReference>
<dbReference type="PANTHER" id="PTHR42941:SF1">
    <property type="entry name" value="SLL1037 PROTEIN"/>
    <property type="match status" value="1"/>
</dbReference>
<dbReference type="STRING" id="45670.SN16_03750"/>
<dbReference type="Gene3D" id="3.40.190.10">
    <property type="entry name" value="Periplasmic binding protein-like II"/>
    <property type="match status" value="2"/>
</dbReference>
<evidence type="ECO:0000313" key="4">
    <source>
        <dbReference type="EMBL" id="MDB0579890.1"/>
    </source>
</evidence>
<name>A0A0C2HNW6_9STAP</name>
<evidence type="ECO:0000313" key="3">
    <source>
        <dbReference type="EMBL" id="KIH71166.1"/>
    </source>
</evidence>
<dbReference type="GeneID" id="77844655"/>
<keyword evidence="2" id="KW-0732">Signal</keyword>
<dbReference type="Pfam" id="PF16868">
    <property type="entry name" value="NMT1_3"/>
    <property type="match status" value="1"/>
</dbReference>
<dbReference type="SUPFAM" id="SSF53850">
    <property type="entry name" value="Periplasmic binding protein-like II"/>
    <property type="match status" value="1"/>
</dbReference>
<evidence type="ECO:0000313" key="5">
    <source>
        <dbReference type="Proteomes" id="UP000031546"/>
    </source>
</evidence>
<evidence type="ECO:0000313" key="6">
    <source>
        <dbReference type="Proteomes" id="UP000527860"/>
    </source>
</evidence>
<organism evidence="3 5">
    <name type="scientific">Salinicoccus roseus</name>
    <dbReference type="NCBI Taxonomy" id="45670"/>
    <lineage>
        <taxon>Bacteria</taxon>
        <taxon>Bacillati</taxon>
        <taxon>Bacillota</taxon>
        <taxon>Bacilli</taxon>
        <taxon>Bacillales</taxon>
        <taxon>Staphylococcaceae</taxon>
        <taxon>Salinicoccus</taxon>
    </lineage>
</organism>
<comment type="caution">
    <text evidence="3">The sequence shown here is derived from an EMBL/GenBank/DDBJ whole genome shotgun (WGS) entry which is preliminary data.</text>
</comment>
<proteinExistence type="predicted"/>
<dbReference type="Proteomes" id="UP000031546">
    <property type="component" value="Unassembled WGS sequence"/>
</dbReference>
<dbReference type="RefSeq" id="WP_040105290.1">
    <property type="nucleotide sequence ID" value="NZ_JABEVU030000001.1"/>
</dbReference>
<sequence>MKKFSWLLVLMLTLSFVLAACGGDSGGDGGEETTEDETTEEGESSGDGASGEGWVENITVLTGGEAGVYFPIGVAMADIIDSQLEDVSATGVSSGASVSNAEQLNNGEAQLALVQNDIAYYGVEGTNMFEEPLENYSGVLTLYPETIQLVTLADSGIESVSDLEGMRVAIGDVGSGTEANATQILEAHGLSESDVDAQYLDFADASTNLQDGNVDAAFVTAGTPTGAIQELSASADVKLVSFDQEAIDSLTEEYSYYTQHEIPADAYENFDSTATTVAVQAMVIASNDIPDDQMYEMTKALFENLDDLSNAHVRGEEVTLDTAQDGMSIDLHSGAQQYYDEQ</sequence>
<protein>
    <submittedName>
        <fullName evidence="3">C4-dicarboxylate ABC transporter substrate-binding protein</fullName>
    </submittedName>
    <submittedName>
        <fullName evidence="4">TAXI family TRAP transporter solute-binding subunit</fullName>
    </submittedName>
</protein>
<feature type="signal peptide" evidence="2">
    <location>
        <begin position="1"/>
        <end position="19"/>
    </location>
</feature>
<reference evidence="4" key="3">
    <citation type="submission" date="2022-12" db="EMBL/GenBank/DDBJ databases">
        <title>Genome analysis and biological profiling of marine Salinicoccus roseus MOSEL-ME25.</title>
        <authorList>
            <person name="Mirza F.T."/>
            <person name="Xie Y."/>
            <person name="Shinwari Z.K."/>
        </authorList>
    </citation>
    <scope>NUCLEOTIDE SEQUENCE</scope>
    <source>
        <strain evidence="4">MOSEL-ME25</strain>
    </source>
</reference>
<feature type="region of interest" description="Disordered" evidence="1">
    <location>
        <begin position="25"/>
        <end position="53"/>
    </location>
</feature>
<dbReference type="CDD" id="cd13567">
    <property type="entry name" value="PBP2_TtGluBP"/>
    <property type="match status" value="1"/>
</dbReference>
<accession>A0A0C2HNW6</accession>
<dbReference type="NCBIfam" id="TIGR02122">
    <property type="entry name" value="TRAP_TAXI"/>
    <property type="match status" value="1"/>
</dbReference>
<reference evidence="4" key="2">
    <citation type="submission" date="2020-04" db="EMBL/GenBank/DDBJ databases">
        <authorList>
            <person name="Tanveer F."/>
            <person name="Xie Y."/>
            <person name="Shinwari Z.K."/>
        </authorList>
    </citation>
    <scope>NUCLEOTIDE SEQUENCE</scope>
    <source>
        <strain evidence="4">MOSEL-ME25</strain>
    </source>
</reference>
<keyword evidence="6" id="KW-1185">Reference proteome</keyword>
<reference evidence="3 5" key="1">
    <citation type="submission" date="2015-01" db="EMBL/GenBank/DDBJ databases">
        <title>Genome sequences of high lactate-tolerant strain Salinicoccus roseus W12 with industrial interest.</title>
        <authorList>
            <person name="Wang H."/>
            <person name="Yu B."/>
        </authorList>
    </citation>
    <scope>NUCLEOTIDE SEQUENCE [LARGE SCALE GENOMIC DNA]</scope>
    <source>
        <strain evidence="3 5">W12</strain>
    </source>
</reference>
<dbReference type="Proteomes" id="UP000527860">
    <property type="component" value="Unassembled WGS sequence"/>
</dbReference>
<dbReference type="OrthoDB" id="9776669at2"/>
<gene>
    <name evidence="4" type="ORF">F7P68_0005075</name>
    <name evidence="3" type="ORF">SN16_03750</name>
</gene>
<evidence type="ECO:0000256" key="1">
    <source>
        <dbReference type="SAM" id="MobiDB-lite"/>
    </source>
</evidence>
<dbReference type="InterPro" id="IPR011852">
    <property type="entry name" value="TRAP_TAXI"/>
</dbReference>
<dbReference type="EMBL" id="JABEVU030000001">
    <property type="protein sequence ID" value="MDB0579890.1"/>
    <property type="molecule type" value="Genomic_DNA"/>
</dbReference>
<dbReference type="PROSITE" id="PS51257">
    <property type="entry name" value="PROKAR_LIPOPROTEIN"/>
    <property type="match status" value="1"/>
</dbReference>